<name>A0A6J5T7V4_9CAUD</name>
<protein>
    <submittedName>
        <fullName evidence="1">Uncharacterized protein</fullName>
    </submittedName>
</protein>
<dbReference type="EMBL" id="LR797818">
    <property type="protein sequence ID" value="CAB4240862.1"/>
    <property type="molecule type" value="Genomic_DNA"/>
</dbReference>
<sequence>MNNIIFNHYDYGVMAFVDDLVVGKFSNEQKALEYIILNGFLTCVTIDRNKL</sequence>
<accession>A0A6J5T7V4</accession>
<gene>
    <name evidence="1" type="ORF">UFOVP22_18</name>
</gene>
<organism evidence="1">
    <name type="scientific">uncultured Caudovirales phage</name>
    <dbReference type="NCBI Taxonomy" id="2100421"/>
    <lineage>
        <taxon>Viruses</taxon>
        <taxon>Duplodnaviria</taxon>
        <taxon>Heunggongvirae</taxon>
        <taxon>Uroviricota</taxon>
        <taxon>Caudoviricetes</taxon>
        <taxon>Peduoviridae</taxon>
        <taxon>Maltschvirus</taxon>
        <taxon>Maltschvirus maltsch</taxon>
    </lineage>
</organism>
<evidence type="ECO:0000313" key="1">
    <source>
        <dbReference type="EMBL" id="CAB4240862.1"/>
    </source>
</evidence>
<reference evidence="1" key="1">
    <citation type="submission" date="2020-05" db="EMBL/GenBank/DDBJ databases">
        <authorList>
            <person name="Chiriac C."/>
            <person name="Salcher M."/>
            <person name="Ghai R."/>
            <person name="Kavagutti S V."/>
        </authorList>
    </citation>
    <scope>NUCLEOTIDE SEQUENCE</scope>
</reference>
<proteinExistence type="predicted"/>